<feature type="transmembrane region" description="Helical" evidence="1">
    <location>
        <begin position="21"/>
        <end position="39"/>
    </location>
</feature>
<dbReference type="RefSeq" id="WP_273448390.1">
    <property type="nucleotide sequence ID" value="NZ_CALUGK010000041.1"/>
</dbReference>
<name>A0A921GGU8_9ACTN</name>
<dbReference type="Gene3D" id="2.20.28.160">
    <property type="match status" value="1"/>
</dbReference>
<evidence type="ECO:0000313" key="2">
    <source>
        <dbReference type="EMBL" id="HJF44833.1"/>
    </source>
</evidence>
<proteinExistence type="predicted"/>
<protein>
    <submittedName>
        <fullName evidence="2">Zinc-ribbon domain-containing protein</fullName>
    </submittedName>
</protein>
<accession>A0A921GGU8</accession>
<evidence type="ECO:0000256" key="1">
    <source>
        <dbReference type="SAM" id="Phobius"/>
    </source>
</evidence>
<evidence type="ECO:0000313" key="3">
    <source>
        <dbReference type="Proteomes" id="UP000697330"/>
    </source>
</evidence>
<organism evidence="2 3">
    <name type="scientific">Thermophilibacter provencensis</name>
    <dbReference type="NCBI Taxonomy" id="1852386"/>
    <lineage>
        <taxon>Bacteria</taxon>
        <taxon>Bacillati</taxon>
        <taxon>Actinomycetota</taxon>
        <taxon>Coriobacteriia</taxon>
        <taxon>Coriobacteriales</taxon>
        <taxon>Atopobiaceae</taxon>
        <taxon>Thermophilibacter</taxon>
    </lineage>
</organism>
<gene>
    <name evidence="2" type="ORF">K8U72_03505</name>
</gene>
<sequence>MASGDWQRRLADWLRGRQGPDDLATFCVNVAIVVVVVNLFARTSWLGWVALALVVYAMFRIQSKNLGSRARENEAFLNALGPVRPWVQNPRAAWAELRSYKHARCSSCKQKVRVPRGKGKLRVTCPRCGTKFEVRS</sequence>
<reference evidence="2" key="2">
    <citation type="submission" date="2021-09" db="EMBL/GenBank/DDBJ databases">
        <authorList>
            <person name="Gilroy R."/>
        </authorList>
    </citation>
    <scope>NUCLEOTIDE SEQUENCE</scope>
    <source>
        <strain evidence="2">CHK124-7917</strain>
    </source>
</reference>
<reference evidence="2" key="1">
    <citation type="journal article" date="2021" name="PeerJ">
        <title>Extensive microbial diversity within the chicken gut microbiome revealed by metagenomics and culture.</title>
        <authorList>
            <person name="Gilroy R."/>
            <person name="Ravi A."/>
            <person name="Getino M."/>
            <person name="Pursley I."/>
            <person name="Horton D.L."/>
            <person name="Alikhan N.F."/>
            <person name="Baker D."/>
            <person name="Gharbi K."/>
            <person name="Hall N."/>
            <person name="Watson M."/>
            <person name="Adriaenssens E.M."/>
            <person name="Foster-Nyarko E."/>
            <person name="Jarju S."/>
            <person name="Secka A."/>
            <person name="Antonio M."/>
            <person name="Oren A."/>
            <person name="Chaudhuri R.R."/>
            <person name="La Ragione R."/>
            <person name="Hildebrand F."/>
            <person name="Pallen M.J."/>
        </authorList>
    </citation>
    <scope>NUCLEOTIDE SEQUENCE</scope>
    <source>
        <strain evidence="2">CHK124-7917</strain>
    </source>
</reference>
<keyword evidence="1" id="KW-0812">Transmembrane</keyword>
<keyword evidence="1" id="KW-0472">Membrane</keyword>
<dbReference type="Proteomes" id="UP000697330">
    <property type="component" value="Unassembled WGS sequence"/>
</dbReference>
<dbReference type="EMBL" id="DYWQ01000053">
    <property type="protein sequence ID" value="HJF44833.1"/>
    <property type="molecule type" value="Genomic_DNA"/>
</dbReference>
<comment type="caution">
    <text evidence="2">The sequence shown here is derived from an EMBL/GenBank/DDBJ whole genome shotgun (WGS) entry which is preliminary data.</text>
</comment>
<feature type="transmembrane region" description="Helical" evidence="1">
    <location>
        <begin position="45"/>
        <end position="61"/>
    </location>
</feature>
<dbReference type="AlphaFoldDB" id="A0A921GGU8"/>
<keyword evidence="1" id="KW-1133">Transmembrane helix</keyword>